<proteinExistence type="predicted"/>
<name>A0A2T5C0R0_9BACT</name>
<evidence type="ECO:0000313" key="3">
    <source>
        <dbReference type="Proteomes" id="UP000243525"/>
    </source>
</evidence>
<dbReference type="Gene3D" id="3.10.450.360">
    <property type="match status" value="1"/>
</dbReference>
<evidence type="ECO:0000256" key="1">
    <source>
        <dbReference type="SAM" id="SignalP"/>
    </source>
</evidence>
<sequence length="298" mass="34211">MKKLIYLLSFVSLFAYACSDSDDVEIDITDIDAPNDAIATDLAKRYTDIEIVSWEEQDGYHVGKFFANQKTKSTAKDSIIVWYEPNGDCELTNVKFDQVPQNILTIAKTATLYDESQELVHASYCERPQGTCYKLLFVADYGSESYKDVITIFCSEEKMIGQTLDMDVDANFSGYEEIAPNAKLKEYLDARYPDELRLQMYVDDSYHICDCLVNDDYIVSVEYRENQDEFKEFATLKLSQLPEALRQVVLAQDANLNDDNCESERVYTHKTKETVYYIETDDDSPANGKYDENGNRIN</sequence>
<dbReference type="RefSeq" id="WP_107822614.1">
    <property type="nucleotide sequence ID" value="NZ_OY782574.1"/>
</dbReference>
<comment type="caution">
    <text evidence="2">The sequence shown here is derived from an EMBL/GenBank/DDBJ whole genome shotgun (WGS) entry which is preliminary data.</text>
</comment>
<reference evidence="2 3" key="1">
    <citation type="submission" date="2018-04" db="EMBL/GenBank/DDBJ databases">
        <title>Genomic Encyclopedia of Archaeal and Bacterial Type Strains, Phase II (KMG-II): from individual species to whole genera.</title>
        <authorList>
            <person name="Goeker M."/>
        </authorList>
    </citation>
    <scope>NUCLEOTIDE SEQUENCE [LARGE SCALE GENOMIC DNA]</scope>
    <source>
        <strain evidence="2 3">DSM 28823</strain>
    </source>
</reference>
<dbReference type="AlphaFoldDB" id="A0A2T5C0R0"/>
<dbReference type="Proteomes" id="UP000243525">
    <property type="component" value="Unassembled WGS sequence"/>
</dbReference>
<keyword evidence="1" id="KW-0732">Signal</keyword>
<evidence type="ECO:0008006" key="4">
    <source>
        <dbReference type="Google" id="ProtNLM"/>
    </source>
</evidence>
<feature type="signal peptide" evidence="1">
    <location>
        <begin position="1"/>
        <end position="17"/>
    </location>
</feature>
<feature type="chain" id="PRO_5015656292" description="Lipoprotein" evidence="1">
    <location>
        <begin position="18"/>
        <end position="298"/>
    </location>
</feature>
<accession>A0A2T5C0R0</accession>
<protein>
    <recommendedName>
        <fullName evidence="4">Lipoprotein</fullName>
    </recommendedName>
</protein>
<evidence type="ECO:0000313" key="2">
    <source>
        <dbReference type="EMBL" id="PTN08168.1"/>
    </source>
</evidence>
<gene>
    <name evidence="2" type="ORF">C8N47_11054</name>
</gene>
<keyword evidence="3" id="KW-1185">Reference proteome</keyword>
<dbReference type="EMBL" id="QAAD01000010">
    <property type="protein sequence ID" value="PTN08168.1"/>
    <property type="molecule type" value="Genomic_DNA"/>
</dbReference>
<organism evidence="2 3">
    <name type="scientific">Mangrovibacterium marinum</name>
    <dbReference type="NCBI Taxonomy" id="1639118"/>
    <lineage>
        <taxon>Bacteria</taxon>
        <taxon>Pseudomonadati</taxon>
        <taxon>Bacteroidota</taxon>
        <taxon>Bacteroidia</taxon>
        <taxon>Marinilabiliales</taxon>
        <taxon>Prolixibacteraceae</taxon>
        <taxon>Mangrovibacterium</taxon>
    </lineage>
</organism>
<dbReference type="PROSITE" id="PS51257">
    <property type="entry name" value="PROKAR_LIPOPROTEIN"/>
    <property type="match status" value="1"/>
</dbReference>